<keyword evidence="2" id="KW-1185">Reference proteome</keyword>
<dbReference type="EMBL" id="FCNV02000004">
    <property type="protein sequence ID" value="SAL30054.1"/>
    <property type="molecule type" value="Genomic_DNA"/>
</dbReference>
<evidence type="ECO:0000313" key="2">
    <source>
        <dbReference type="Proteomes" id="UP000198263"/>
    </source>
</evidence>
<reference evidence="1 2" key="1">
    <citation type="submission" date="2016-01" db="EMBL/GenBank/DDBJ databases">
        <authorList>
            <person name="Peeters C."/>
        </authorList>
    </citation>
    <scope>NUCLEOTIDE SEQUENCE [LARGE SCALE GENOMIC DNA]</scope>
    <source>
        <strain evidence="1">LMG 29315</strain>
    </source>
</reference>
<organism evidence="1 2">
    <name type="scientific">Caballeronia concitans</name>
    <dbReference type="NCBI Taxonomy" id="1777133"/>
    <lineage>
        <taxon>Bacteria</taxon>
        <taxon>Pseudomonadati</taxon>
        <taxon>Pseudomonadota</taxon>
        <taxon>Betaproteobacteria</taxon>
        <taxon>Burkholderiales</taxon>
        <taxon>Burkholderiaceae</taxon>
        <taxon>Caballeronia</taxon>
    </lineage>
</organism>
<name>A0A658QX45_9BURK</name>
<proteinExistence type="predicted"/>
<dbReference type="Proteomes" id="UP000198263">
    <property type="component" value="Unassembled WGS sequence"/>
</dbReference>
<dbReference type="AlphaFoldDB" id="A0A658QX45"/>
<protein>
    <submittedName>
        <fullName evidence="1">Uncharacterized protein</fullName>
    </submittedName>
</protein>
<gene>
    <name evidence="1" type="ORF">AWB72_02515</name>
</gene>
<sequence>MRPLAHKEATDESAIWEGKRQIRFVDGNMRVL</sequence>
<accession>A0A658QX45</accession>
<comment type="caution">
    <text evidence="1">The sequence shown here is derived from an EMBL/GenBank/DDBJ whole genome shotgun (WGS) entry which is preliminary data.</text>
</comment>
<evidence type="ECO:0000313" key="1">
    <source>
        <dbReference type="EMBL" id="SAL30054.1"/>
    </source>
</evidence>